<evidence type="ECO:0000313" key="1">
    <source>
        <dbReference type="WBParaSite" id="GPUH_0000543101-mRNA-1"/>
    </source>
</evidence>
<sequence>LNCRRRFSGRLHEIPAKAVSTLHTEQAKIFRIRNDSNGYEQHRFGVQFSGCPYRQPESQSYRPSRIMCIIFLYILRRLGVVHPPLVAFSFSPLRSSLMKPFFTFVK</sequence>
<name>A0A183D9N3_9BILA</name>
<accession>A0A183D9N3</accession>
<reference evidence="1" key="1">
    <citation type="submission" date="2016-06" db="UniProtKB">
        <authorList>
            <consortium name="WormBaseParasite"/>
        </authorList>
    </citation>
    <scope>IDENTIFICATION</scope>
</reference>
<dbReference type="AlphaFoldDB" id="A0A183D9N3"/>
<protein>
    <submittedName>
        <fullName evidence="1">Ovule protein</fullName>
    </submittedName>
</protein>
<proteinExistence type="predicted"/>
<organism evidence="1">
    <name type="scientific">Gongylonema pulchrum</name>
    <dbReference type="NCBI Taxonomy" id="637853"/>
    <lineage>
        <taxon>Eukaryota</taxon>
        <taxon>Metazoa</taxon>
        <taxon>Ecdysozoa</taxon>
        <taxon>Nematoda</taxon>
        <taxon>Chromadorea</taxon>
        <taxon>Rhabditida</taxon>
        <taxon>Spirurina</taxon>
        <taxon>Spiruromorpha</taxon>
        <taxon>Spiruroidea</taxon>
        <taxon>Gongylonematidae</taxon>
        <taxon>Gongylonema</taxon>
    </lineage>
</organism>
<dbReference type="WBParaSite" id="GPUH_0000543101-mRNA-1">
    <property type="protein sequence ID" value="GPUH_0000543101-mRNA-1"/>
    <property type="gene ID" value="GPUH_0000543101"/>
</dbReference>